<dbReference type="EMBL" id="BAABFO010000017">
    <property type="protein sequence ID" value="GAA4337709.1"/>
    <property type="molecule type" value="Genomic_DNA"/>
</dbReference>
<keyword evidence="3" id="KW-1185">Reference proteome</keyword>
<name>A0ABP8HD27_9BURK</name>
<dbReference type="Proteomes" id="UP001501671">
    <property type="component" value="Unassembled WGS sequence"/>
</dbReference>
<evidence type="ECO:0000313" key="2">
    <source>
        <dbReference type="EMBL" id="GAA4337709.1"/>
    </source>
</evidence>
<feature type="region of interest" description="Disordered" evidence="1">
    <location>
        <begin position="87"/>
        <end position="107"/>
    </location>
</feature>
<accession>A0ABP8HD27</accession>
<protein>
    <submittedName>
        <fullName evidence="2">Uncharacterized protein</fullName>
    </submittedName>
</protein>
<evidence type="ECO:0000256" key="1">
    <source>
        <dbReference type="SAM" id="MobiDB-lite"/>
    </source>
</evidence>
<gene>
    <name evidence="2" type="ORF">GCM10023144_33800</name>
</gene>
<organism evidence="2 3">
    <name type="scientific">Pigmentiphaga soli</name>
    <dbReference type="NCBI Taxonomy" id="1007095"/>
    <lineage>
        <taxon>Bacteria</taxon>
        <taxon>Pseudomonadati</taxon>
        <taxon>Pseudomonadota</taxon>
        <taxon>Betaproteobacteria</taxon>
        <taxon>Burkholderiales</taxon>
        <taxon>Alcaligenaceae</taxon>
        <taxon>Pigmentiphaga</taxon>
    </lineage>
</organism>
<feature type="region of interest" description="Disordered" evidence="1">
    <location>
        <begin position="26"/>
        <end position="67"/>
    </location>
</feature>
<proteinExistence type="predicted"/>
<sequence>MVVFEKQADLLEDALLAGDFQVEQDIRRRKNPRNQVHGSGNRPAARAKKGTGPGTEKWKQQNFDYSQLKKSVTNRGAALRDLATCRADGTGLTHAGDRPACWRRRPL</sequence>
<evidence type="ECO:0000313" key="3">
    <source>
        <dbReference type="Proteomes" id="UP001501671"/>
    </source>
</evidence>
<comment type="caution">
    <text evidence="2">The sequence shown here is derived from an EMBL/GenBank/DDBJ whole genome shotgun (WGS) entry which is preliminary data.</text>
</comment>
<reference evidence="3" key="1">
    <citation type="journal article" date="2019" name="Int. J. Syst. Evol. Microbiol.">
        <title>The Global Catalogue of Microorganisms (GCM) 10K type strain sequencing project: providing services to taxonomists for standard genome sequencing and annotation.</title>
        <authorList>
            <consortium name="The Broad Institute Genomics Platform"/>
            <consortium name="The Broad Institute Genome Sequencing Center for Infectious Disease"/>
            <person name="Wu L."/>
            <person name="Ma J."/>
        </authorList>
    </citation>
    <scope>NUCLEOTIDE SEQUENCE [LARGE SCALE GENOMIC DNA]</scope>
    <source>
        <strain evidence="3">JCM 17666</strain>
    </source>
</reference>